<name>A0AAW9DNW2_ACIAO</name>
<gene>
    <name evidence="2" type="ORF">SIL87_06285</name>
</gene>
<dbReference type="InterPro" id="IPR028992">
    <property type="entry name" value="Hedgehog/Intein_dom"/>
</dbReference>
<sequence>MGTEVTEIQLTLANPAGGILTDQVEIGFAPAVSGAKATVTSGPGGVLQITVCFLPGTRLLGAAGEIAVETLQPGDELITASGALRPIRWIGHRTIDATRHPKPETVWPIRIEAGAIADGLPARTLHVSPDHALFIDGALIPAKALVNGRSIVQERRDSFTYYHVELDSHDILLADSMPVESYLDTGNRNFFDGNEAPTVLHPDFAQSLRVETGCAPFMETGDLVHAVRARILARLAAPTMTQDAQTVAVSAGLRLPVISLDQSTLRIDLPATACDLTLSSRAVVPAWIDGASEDRRSLGLDVASLTLETATGTMPIDRDSADLVTGWHVHETGHRWTDGAAIIPAHMLEGGNALIIRLNSLPSYPVVGRQTAAIGQSLRLSA</sequence>
<evidence type="ECO:0000313" key="2">
    <source>
        <dbReference type="EMBL" id="MDX5930368.1"/>
    </source>
</evidence>
<accession>A0AAW9DNW2</accession>
<evidence type="ECO:0000259" key="1">
    <source>
        <dbReference type="Pfam" id="PF13403"/>
    </source>
</evidence>
<dbReference type="Pfam" id="PF13403">
    <property type="entry name" value="Hint_2"/>
    <property type="match status" value="1"/>
</dbReference>
<reference evidence="2 3" key="1">
    <citation type="submission" date="2023-11" db="EMBL/GenBank/DDBJ databases">
        <title>MicrobeMod: A computational toolkit for identifying prokaryotic methylation and restriction-modification with nanopore sequencing.</title>
        <authorList>
            <person name="Crits-Christoph A."/>
            <person name="Kang S.C."/>
            <person name="Lee H."/>
            <person name="Ostrov N."/>
        </authorList>
    </citation>
    <scope>NUCLEOTIDE SEQUENCE [LARGE SCALE GENOMIC DNA]</scope>
    <source>
        <strain evidence="2 3">DSMZ 700</strain>
    </source>
</reference>
<organism evidence="2 3">
    <name type="scientific">Acidiphilium acidophilum</name>
    <name type="common">Thiobacillus acidophilus</name>
    <dbReference type="NCBI Taxonomy" id="76588"/>
    <lineage>
        <taxon>Bacteria</taxon>
        <taxon>Pseudomonadati</taxon>
        <taxon>Pseudomonadota</taxon>
        <taxon>Alphaproteobacteria</taxon>
        <taxon>Acetobacterales</taxon>
        <taxon>Acidocellaceae</taxon>
        <taxon>Acidiphilium</taxon>
    </lineage>
</organism>
<keyword evidence="3" id="KW-1185">Reference proteome</keyword>
<dbReference type="EMBL" id="JAWXYB010000018">
    <property type="protein sequence ID" value="MDX5930368.1"/>
    <property type="molecule type" value="Genomic_DNA"/>
</dbReference>
<dbReference type="InterPro" id="IPR036844">
    <property type="entry name" value="Hint_dom_sf"/>
</dbReference>
<dbReference type="SUPFAM" id="SSF51294">
    <property type="entry name" value="Hedgehog/intein (Hint) domain"/>
    <property type="match status" value="1"/>
</dbReference>
<dbReference type="AlphaFoldDB" id="A0AAW9DNW2"/>
<evidence type="ECO:0000313" key="3">
    <source>
        <dbReference type="Proteomes" id="UP001279553"/>
    </source>
</evidence>
<proteinExistence type="predicted"/>
<dbReference type="Gene3D" id="2.170.16.10">
    <property type="entry name" value="Hedgehog/Intein (Hint) domain"/>
    <property type="match status" value="1"/>
</dbReference>
<comment type="caution">
    <text evidence="2">The sequence shown here is derived from an EMBL/GenBank/DDBJ whole genome shotgun (WGS) entry which is preliminary data.</text>
</comment>
<feature type="domain" description="Hedgehog/Intein (Hint)" evidence="1">
    <location>
        <begin position="51"/>
        <end position="185"/>
    </location>
</feature>
<dbReference type="RefSeq" id="WP_319613320.1">
    <property type="nucleotide sequence ID" value="NZ_JAWXYB010000018.1"/>
</dbReference>
<dbReference type="Proteomes" id="UP001279553">
    <property type="component" value="Unassembled WGS sequence"/>
</dbReference>
<protein>
    <submittedName>
        <fullName evidence="2">Hint domain-containing protein</fullName>
    </submittedName>
</protein>